<feature type="transmembrane region" description="Helical" evidence="6">
    <location>
        <begin position="511"/>
        <end position="540"/>
    </location>
</feature>
<evidence type="ECO:0000256" key="6">
    <source>
        <dbReference type="SAM" id="Phobius"/>
    </source>
</evidence>
<evidence type="ECO:0000256" key="3">
    <source>
        <dbReference type="ARBA" id="ARBA00022989"/>
    </source>
</evidence>
<keyword evidence="4" id="KW-0560">Oxidoreductase</keyword>
<feature type="transmembrane region" description="Helical" evidence="6">
    <location>
        <begin position="467"/>
        <end position="490"/>
    </location>
</feature>
<gene>
    <name evidence="10" type="ORF">NAEGRDRAFT_82019</name>
</gene>
<evidence type="ECO:0000256" key="7">
    <source>
        <dbReference type="SAM" id="SignalP"/>
    </source>
</evidence>
<dbReference type="Proteomes" id="UP000006671">
    <property type="component" value="Unassembled WGS sequence"/>
</dbReference>
<dbReference type="InterPro" id="IPR013130">
    <property type="entry name" value="Fe3_Rdtase_TM_dom"/>
</dbReference>
<feature type="transmembrane region" description="Helical" evidence="6">
    <location>
        <begin position="560"/>
        <end position="581"/>
    </location>
</feature>
<dbReference type="PROSITE" id="PS50836">
    <property type="entry name" value="DOMON"/>
    <property type="match status" value="2"/>
</dbReference>
<dbReference type="RefSeq" id="XP_002669907.1">
    <property type="nucleotide sequence ID" value="XM_002669861.1"/>
</dbReference>
<feature type="transmembrane region" description="Helical" evidence="6">
    <location>
        <begin position="602"/>
        <end position="621"/>
    </location>
</feature>
<dbReference type="PANTHER" id="PTHR11972">
    <property type="entry name" value="NADPH OXIDASE"/>
    <property type="match status" value="1"/>
</dbReference>
<dbReference type="Pfam" id="PF01794">
    <property type="entry name" value="Ferric_reduct"/>
    <property type="match status" value="1"/>
</dbReference>
<evidence type="ECO:0000256" key="5">
    <source>
        <dbReference type="ARBA" id="ARBA00023136"/>
    </source>
</evidence>
<dbReference type="GeneID" id="8856836"/>
<feature type="domain" description="FAD-binding FR-type" evidence="9">
    <location>
        <begin position="711"/>
        <end position="829"/>
    </location>
</feature>
<dbReference type="PROSITE" id="PS51257">
    <property type="entry name" value="PROKAR_LIPOPROTEIN"/>
    <property type="match status" value="1"/>
</dbReference>
<dbReference type="EMBL" id="GG738921">
    <property type="protein sequence ID" value="EFC37163.1"/>
    <property type="molecule type" value="Genomic_DNA"/>
</dbReference>
<protein>
    <submittedName>
        <fullName evidence="10">Predicted protein</fullName>
    </submittedName>
</protein>
<dbReference type="PANTHER" id="PTHR11972:SF69">
    <property type="entry name" value="FERRIC REDUCTION OXIDASE 6-RELATED"/>
    <property type="match status" value="1"/>
</dbReference>
<feature type="chain" id="PRO_5003038931" evidence="7">
    <location>
        <begin position="32"/>
        <end position="978"/>
    </location>
</feature>
<dbReference type="SUPFAM" id="SSF52343">
    <property type="entry name" value="Ferredoxin reductase-like, C-terminal NADP-linked domain"/>
    <property type="match status" value="1"/>
</dbReference>
<dbReference type="InParanoid" id="D2W1C9"/>
<evidence type="ECO:0000313" key="11">
    <source>
        <dbReference type="Proteomes" id="UP000006671"/>
    </source>
</evidence>
<dbReference type="AlphaFoldDB" id="D2W1C9"/>
<dbReference type="InterPro" id="IPR045266">
    <property type="entry name" value="DOH_DOMON"/>
</dbReference>
<feature type="domain" description="DOMON" evidence="8">
    <location>
        <begin position="273"/>
        <end position="402"/>
    </location>
</feature>
<feature type="transmembrane region" description="Helical" evidence="6">
    <location>
        <begin position="663"/>
        <end position="683"/>
    </location>
</feature>
<keyword evidence="2 6" id="KW-0812">Transmembrane</keyword>
<dbReference type="InterPro" id="IPR050369">
    <property type="entry name" value="RBOH/FRE"/>
</dbReference>
<feature type="transmembrane region" description="Helical" evidence="6">
    <location>
        <begin position="633"/>
        <end position="651"/>
    </location>
</feature>
<keyword evidence="3 6" id="KW-1133">Transmembrane helix</keyword>
<evidence type="ECO:0000256" key="2">
    <source>
        <dbReference type="ARBA" id="ARBA00022692"/>
    </source>
</evidence>
<dbReference type="STRING" id="5762.D2W1C9"/>
<dbReference type="GO" id="GO:0016491">
    <property type="term" value="F:oxidoreductase activity"/>
    <property type="evidence" value="ECO:0007669"/>
    <property type="project" value="UniProtKB-KW"/>
</dbReference>
<accession>D2W1C9</accession>
<dbReference type="GO" id="GO:0005886">
    <property type="term" value="C:plasma membrane"/>
    <property type="evidence" value="ECO:0007669"/>
    <property type="project" value="TreeGrafter"/>
</dbReference>
<dbReference type="CDD" id="cd06186">
    <property type="entry name" value="NOX_Duox_like_FAD_NADP"/>
    <property type="match status" value="1"/>
</dbReference>
<dbReference type="CDD" id="cd09631">
    <property type="entry name" value="DOMON_DOH"/>
    <property type="match status" value="2"/>
</dbReference>
<evidence type="ECO:0000259" key="9">
    <source>
        <dbReference type="PROSITE" id="PS51384"/>
    </source>
</evidence>
<dbReference type="InterPro" id="IPR013121">
    <property type="entry name" value="Fe_red_NAD-bd_6"/>
</dbReference>
<dbReference type="FunCoup" id="D2W1C9">
    <property type="interactions" value="177"/>
</dbReference>
<dbReference type="Pfam" id="PF08030">
    <property type="entry name" value="NAD_binding_6"/>
    <property type="match status" value="1"/>
</dbReference>
<keyword evidence="7" id="KW-0732">Signal</keyword>
<dbReference type="SMART" id="SM00664">
    <property type="entry name" value="DoH"/>
    <property type="match status" value="2"/>
</dbReference>
<dbReference type="InterPro" id="IPR017927">
    <property type="entry name" value="FAD-bd_FR_type"/>
</dbReference>
<dbReference type="SFLD" id="SFLDS00052">
    <property type="entry name" value="Ferric_Reductase_Domain"/>
    <property type="match status" value="1"/>
</dbReference>
<feature type="transmembrane region" description="Helical" evidence="6">
    <location>
        <begin position="689"/>
        <end position="710"/>
    </location>
</feature>
<feature type="signal peptide" evidence="7">
    <location>
        <begin position="1"/>
        <end position="31"/>
    </location>
</feature>
<dbReference type="eggNOG" id="KOG0039">
    <property type="taxonomic scope" value="Eukaryota"/>
</dbReference>
<reference evidence="10 11" key="1">
    <citation type="journal article" date="2010" name="Cell">
        <title>The genome of Naegleria gruberi illuminates early eukaryotic versatility.</title>
        <authorList>
            <person name="Fritz-Laylin L.K."/>
            <person name="Prochnik S.E."/>
            <person name="Ginger M.L."/>
            <person name="Dacks J.B."/>
            <person name="Carpenter M.L."/>
            <person name="Field M.C."/>
            <person name="Kuo A."/>
            <person name="Paredez A."/>
            <person name="Chapman J."/>
            <person name="Pham J."/>
            <person name="Shu S."/>
            <person name="Neupane R."/>
            <person name="Cipriano M."/>
            <person name="Mancuso J."/>
            <person name="Tu H."/>
            <person name="Salamov A."/>
            <person name="Lindquist E."/>
            <person name="Shapiro H."/>
            <person name="Lucas S."/>
            <person name="Grigoriev I.V."/>
            <person name="Cande W.Z."/>
            <person name="Fulton C."/>
            <person name="Rokhsar D.S."/>
            <person name="Dawson S.C."/>
        </authorList>
    </citation>
    <scope>NUCLEOTIDE SEQUENCE [LARGE SCALE GENOMIC DNA]</scope>
    <source>
        <strain evidence="10 11">NEG-M</strain>
    </source>
</reference>
<dbReference type="InterPro" id="IPR039261">
    <property type="entry name" value="FNR_nucleotide-bd"/>
</dbReference>
<dbReference type="InterPro" id="IPR013112">
    <property type="entry name" value="FAD-bd_8"/>
</dbReference>
<feature type="domain" description="DOMON" evidence="8">
    <location>
        <begin position="60"/>
        <end position="191"/>
    </location>
</feature>
<dbReference type="Gene3D" id="3.40.50.80">
    <property type="entry name" value="Nucleotide-binding domain of ferredoxin-NADP reductase (FNR) module"/>
    <property type="match status" value="1"/>
</dbReference>
<dbReference type="Pfam" id="PF08022">
    <property type="entry name" value="FAD_binding_8"/>
    <property type="match status" value="1"/>
</dbReference>
<evidence type="ECO:0000259" key="8">
    <source>
        <dbReference type="PROSITE" id="PS50836"/>
    </source>
</evidence>
<keyword evidence="11" id="KW-1185">Reference proteome</keyword>
<proteinExistence type="predicted"/>
<keyword evidence="5 6" id="KW-0472">Membrane</keyword>
<evidence type="ECO:0000256" key="1">
    <source>
        <dbReference type="ARBA" id="ARBA00004141"/>
    </source>
</evidence>
<name>D2W1C9_NAEGR</name>
<dbReference type="PROSITE" id="PS51384">
    <property type="entry name" value="FAD_FR"/>
    <property type="match status" value="1"/>
</dbReference>
<dbReference type="VEuPathDB" id="AmoebaDB:NAEGRDRAFT_82019"/>
<dbReference type="InterPro" id="IPR005018">
    <property type="entry name" value="DOMON_domain"/>
</dbReference>
<sequence length="978" mass="108254">MAFYVIRNSQLFLLSALLLVTVLACHDPAHAANVTYSQSIETQFVNPSDYPATNVASFGSNLKLYWKLLKNEKSSDINNAILEFGAVALRTKGYLSFCFGYLSGDPMKGDTIFGFFNQASGSITVMDAWMTNKPAPPTSDPSDDIIQKNGGFRTVNGISETHMKWTRFVKTNDTRDVVFTNTAMRMSWAIHSTSTSMVEHTSQGSGTTVNFLSAGFVTGEYGKLPQPPVIATGGGNNCSLPTGYSQSILTQWVNSADYPAANYKLVANYGTSDSLKLYWKVLTNPNDANNPIIEFGLLATGIYGYASLGFNHGASSGMQTADTMFGYVDSTGKAVIIDAYMQGNLQAPAPDTTQNFISSNGGLRSVNGNYELHLKWTRLVNTKDAMDYTFSNAQIPISWALSKTSTSITSVHSYRDKNVMINFMQNGASTEMAAPPGSSLACGSSSGSQTGTVVIDEGLKLANSYRWHLIATAFICGLLVIGGFLLSVIGPRVNPNLFLDLILYRRLTKQVNLKFIGIYINTILDLTLGEAVVISCYWILVAIWFAFGYVNATSAEAGKAFASVCVFNFGLILFPVTRYSVLQVLFGISFDRAIKYHRWLGILQWFFVTAHGIAMVVHYNASGLYLVDVTSPTFPILGIIAWFFMTILWLMTFPVIRRKLWEVFLISHVILSILIVILSIIHGSGYINLLPYMALSILLYLFDVFLRVVFGFGVPTKIDSIKYDEKSQVTTITMRKPFLTFGSNPSMGHFIFLYIPAVSKYQHHPITVSSCKEIDGGMIKKKELEFTVHVKNFGSGWSKQVAKVAQEKAQSANELICRVEGAYGSLSVPLLRYKTIVMFGGGIGITPVHSIYSHLLEKNVQDKTVYTCWSIPTTDMIQVFPQLLETNGNKNLKPNIFISKMKDENSQQTAFIHKGRANPKQFLEQVKKEMKERGELNAYVGVLVCGPEQLVTSVSNAIWDANERNGIRFHLHKEVFTW</sequence>
<dbReference type="SFLD" id="SFLDG01168">
    <property type="entry name" value="Ferric_reductase_subgroup_(FRE"/>
    <property type="match status" value="1"/>
</dbReference>
<evidence type="ECO:0000256" key="4">
    <source>
        <dbReference type="ARBA" id="ARBA00023002"/>
    </source>
</evidence>
<dbReference type="Pfam" id="PF03351">
    <property type="entry name" value="DOMON"/>
    <property type="match status" value="2"/>
</dbReference>
<comment type="subcellular location">
    <subcellularLocation>
        <location evidence="1">Membrane</location>
        <topology evidence="1">Multi-pass membrane protein</topology>
    </subcellularLocation>
</comment>
<evidence type="ECO:0000313" key="10">
    <source>
        <dbReference type="EMBL" id="EFC37163.1"/>
    </source>
</evidence>
<dbReference type="OMA" id="WKLLKNE"/>
<organism evidence="11">
    <name type="scientific">Naegleria gruberi</name>
    <name type="common">Amoeba</name>
    <dbReference type="NCBI Taxonomy" id="5762"/>
    <lineage>
        <taxon>Eukaryota</taxon>
        <taxon>Discoba</taxon>
        <taxon>Heterolobosea</taxon>
        <taxon>Tetramitia</taxon>
        <taxon>Eutetramitia</taxon>
        <taxon>Vahlkampfiidae</taxon>
        <taxon>Naegleria</taxon>
    </lineage>
</organism>
<dbReference type="OrthoDB" id="167398at2759"/>
<dbReference type="KEGG" id="ngr:NAEGRDRAFT_82019"/>